<evidence type="ECO:0000313" key="7">
    <source>
        <dbReference type="Proteomes" id="UP001301140"/>
    </source>
</evidence>
<dbReference type="InterPro" id="IPR013783">
    <property type="entry name" value="Ig-like_fold"/>
</dbReference>
<dbReference type="Gene3D" id="3.20.20.80">
    <property type="entry name" value="Glycosidases"/>
    <property type="match status" value="1"/>
</dbReference>
<dbReference type="SUPFAM" id="SSF81296">
    <property type="entry name" value="E set domains"/>
    <property type="match status" value="1"/>
</dbReference>
<dbReference type="Pfam" id="PF00128">
    <property type="entry name" value="Alpha-amylase"/>
    <property type="match status" value="1"/>
</dbReference>
<comment type="similarity">
    <text evidence="1">Belongs to the glycosyl hydrolase 13 family.</text>
</comment>
<dbReference type="InterPro" id="IPR013780">
    <property type="entry name" value="Glyco_hydro_b"/>
</dbReference>
<keyword evidence="7" id="KW-1185">Reference proteome</keyword>
<dbReference type="CDD" id="cd02856">
    <property type="entry name" value="E_set_GDE_Isoamylase_N"/>
    <property type="match status" value="1"/>
</dbReference>
<dbReference type="NCBIfam" id="TIGR02100">
    <property type="entry name" value="glgX_debranch"/>
    <property type="match status" value="1"/>
</dbReference>
<reference evidence="6 7" key="1">
    <citation type="submission" date="2023-03" db="EMBL/GenBank/DDBJ databases">
        <title>YIM 152171 draft genome.</title>
        <authorList>
            <person name="Yang Z."/>
        </authorList>
    </citation>
    <scope>NUCLEOTIDE SEQUENCE [LARGE SCALE GENOMIC DNA]</scope>
    <source>
        <strain evidence="6 7">YIM 152171</strain>
    </source>
</reference>
<feature type="region of interest" description="Disordered" evidence="4">
    <location>
        <begin position="470"/>
        <end position="498"/>
    </location>
</feature>
<keyword evidence="2" id="KW-0378">Hydrolase</keyword>
<organism evidence="6 7">
    <name type="scientific">Marinimicrococcus flavescens</name>
    <dbReference type="NCBI Taxonomy" id="3031815"/>
    <lineage>
        <taxon>Bacteria</taxon>
        <taxon>Pseudomonadati</taxon>
        <taxon>Pseudomonadota</taxon>
        <taxon>Alphaproteobacteria</taxon>
        <taxon>Geminicoccales</taxon>
        <taxon>Geminicoccaceae</taxon>
        <taxon>Marinimicrococcus</taxon>
    </lineage>
</organism>
<dbReference type="PANTHER" id="PTHR43002">
    <property type="entry name" value="GLYCOGEN DEBRANCHING ENZYME"/>
    <property type="match status" value="1"/>
</dbReference>
<dbReference type="Gene3D" id="2.60.40.10">
    <property type="entry name" value="Immunoglobulins"/>
    <property type="match status" value="1"/>
</dbReference>
<dbReference type="Gene3D" id="2.60.40.1180">
    <property type="entry name" value="Golgi alpha-mannosidase II"/>
    <property type="match status" value="1"/>
</dbReference>
<evidence type="ECO:0000259" key="5">
    <source>
        <dbReference type="SMART" id="SM00642"/>
    </source>
</evidence>
<evidence type="ECO:0000256" key="2">
    <source>
        <dbReference type="ARBA" id="ARBA00022801"/>
    </source>
</evidence>
<feature type="compositionally biased region" description="Basic and acidic residues" evidence="4">
    <location>
        <begin position="470"/>
        <end position="483"/>
    </location>
</feature>
<dbReference type="Proteomes" id="UP001301140">
    <property type="component" value="Unassembled WGS sequence"/>
</dbReference>
<dbReference type="InterPro" id="IPR017853">
    <property type="entry name" value="GH"/>
</dbReference>
<dbReference type="SMART" id="SM00642">
    <property type="entry name" value="Aamy"/>
    <property type="match status" value="1"/>
</dbReference>
<proteinExistence type="inferred from homology"/>
<evidence type="ECO:0000256" key="4">
    <source>
        <dbReference type="SAM" id="MobiDB-lite"/>
    </source>
</evidence>
<dbReference type="InterPro" id="IPR014756">
    <property type="entry name" value="Ig_E-set"/>
</dbReference>
<accession>A0AAP3V1N5</accession>
<keyword evidence="3" id="KW-0326">Glycosidase</keyword>
<dbReference type="RefSeq" id="WP_327788606.1">
    <property type="nucleotide sequence ID" value="NZ_JARGEQ010000073.1"/>
</dbReference>
<dbReference type="SUPFAM" id="SSF51445">
    <property type="entry name" value="(Trans)glycosidases"/>
    <property type="match status" value="1"/>
</dbReference>
<sequence>MSGTGAPRPGRPWPLGVTAEEDGLNVAVFSAHASGIDLCLFDPAGLRETARLPLPEHTEGVFHGFFPGLAAGQVYGLRAHGPWDPARGHRFNPARLLLDPHARALCGRVRWEGPNLVDPAHPFACDPRDSAAFVAKAVALPPVPPAPEGGRPGTPWDKSLLYEAHVRGMTMLHPAVPEAQRGRFAGLSHPRVLEHLQRLGVTAVELMPVTALLDEHRLTQLGLRNYWGYNPLAFMVPEPRYAGEGGDPLAEFRAMVRALHEAGIEVILDMVFNHTAESDHLGPILSMKGLDNASYYRLRPDDRRRYVDDTGCGNTLNLAHPRVLQLVMDALRYWAALGVDGFRFDLATTLARGRSGAFDAHAPFLQAIAQDPVLGRLKLVAEPWDVGGHGYRAGQFPAPFAEWNDRFRDTVRRFWRGDEGVLPDLGARLLGSADRFEHDGRRPWASVNYVTAHDGFTLADTVSYARRHNEANGEGNRDGHHGEISAGNGAEGPSDDPAVRETRDRLRRAMLASLLLAQGTPMLLMGDELGRSQQGNNNAYCQDNPISWCHWDGIMGQGGGAGEEAMIAFIGRLAALRREHPVLRRRRFLHGRVRSPSGVPDVQWLTRDGVLKRADDWRAPHNRCLGLLLEGAAGSGKRRQPEGNEGGREAMLLLLVNADPLPLPFSLPRPGGIAGWTCLLDTAEPEGVPAAVREEGGTALVGARSLRLYRALREGDEEMPA</sequence>
<dbReference type="GO" id="GO:0005980">
    <property type="term" value="P:glycogen catabolic process"/>
    <property type="evidence" value="ECO:0007669"/>
    <property type="project" value="InterPro"/>
</dbReference>
<name>A0AAP3V1N5_9PROT</name>
<dbReference type="AlphaFoldDB" id="A0AAP3V1N5"/>
<feature type="domain" description="Glycosyl hydrolase family 13 catalytic" evidence="5">
    <location>
        <begin position="163"/>
        <end position="577"/>
    </location>
</feature>
<dbReference type="InterPro" id="IPR044505">
    <property type="entry name" value="GlgX_Isoamylase_N_E_set"/>
</dbReference>
<dbReference type="EMBL" id="JARGEQ010000073">
    <property type="protein sequence ID" value="MDF1586190.1"/>
    <property type="molecule type" value="Genomic_DNA"/>
</dbReference>
<protein>
    <submittedName>
        <fullName evidence="6">Glycogen debranching protein GlgX</fullName>
    </submittedName>
</protein>
<evidence type="ECO:0000256" key="1">
    <source>
        <dbReference type="ARBA" id="ARBA00008061"/>
    </source>
</evidence>
<dbReference type="Pfam" id="PF02922">
    <property type="entry name" value="CBM_48"/>
    <property type="match status" value="1"/>
</dbReference>
<gene>
    <name evidence="6" type="primary">glgX</name>
    <name evidence="6" type="ORF">PZ740_07310</name>
</gene>
<comment type="caution">
    <text evidence="6">The sequence shown here is derived from an EMBL/GenBank/DDBJ whole genome shotgun (WGS) entry which is preliminary data.</text>
</comment>
<dbReference type="InterPro" id="IPR006047">
    <property type="entry name" value="GH13_cat_dom"/>
</dbReference>
<dbReference type="InterPro" id="IPR011837">
    <property type="entry name" value="Glycogen_debranch_GlgX"/>
</dbReference>
<dbReference type="CDD" id="cd11326">
    <property type="entry name" value="AmyAc_Glg_debranch"/>
    <property type="match status" value="1"/>
</dbReference>
<dbReference type="GO" id="GO:0004135">
    <property type="term" value="F:amylo-alpha-1,6-glucosidase activity"/>
    <property type="evidence" value="ECO:0007669"/>
    <property type="project" value="InterPro"/>
</dbReference>
<evidence type="ECO:0000256" key="3">
    <source>
        <dbReference type="ARBA" id="ARBA00023295"/>
    </source>
</evidence>
<dbReference type="SUPFAM" id="SSF51011">
    <property type="entry name" value="Glycosyl hydrolase domain"/>
    <property type="match status" value="1"/>
</dbReference>
<evidence type="ECO:0000313" key="6">
    <source>
        <dbReference type="EMBL" id="MDF1586190.1"/>
    </source>
</evidence>
<dbReference type="InterPro" id="IPR004193">
    <property type="entry name" value="Glyco_hydro_13_N"/>
</dbReference>